<evidence type="ECO:0000313" key="5">
    <source>
        <dbReference type="EMBL" id="TRY81028.1"/>
    </source>
</evidence>
<evidence type="ECO:0000256" key="1">
    <source>
        <dbReference type="ARBA" id="ARBA00004275"/>
    </source>
</evidence>
<comment type="caution">
    <text evidence="5">The sequence shown here is derived from an EMBL/GenBank/DDBJ whole genome shotgun (WGS) entry which is preliminary data.</text>
</comment>
<keyword evidence="6" id="KW-1185">Reference proteome</keyword>
<gene>
    <name evidence="5" type="ORF">TCAL_04563</name>
</gene>
<dbReference type="SUPFAM" id="SSF52096">
    <property type="entry name" value="ClpP/crotonase"/>
    <property type="match status" value="1"/>
</dbReference>
<dbReference type="AlphaFoldDB" id="A0A553PTL0"/>
<dbReference type="OMA" id="VVWPKIR"/>
<dbReference type="Proteomes" id="UP000318571">
    <property type="component" value="Chromosome 12"/>
</dbReference>
<dbReference type="CDD" id="cd06558">
    <property type="entry name" value="crotonase-like"/>
    <property type="match status" value="1"/>
</dbReference>
<dbReference type="InterPro" id="IPR051053">
    <property type="entry name" value="ECH/Chromodomain_protein"/>
</dbReference>
<dbReference type="EMBL" id="VCGU01000001">
    <property type="protein sequence ID" value="TRY81028.1"/>
    <property type="molecule type" value="Genomic_DNA"/>
</dbReference>
<accession>A0A553PTL0</accession>
<feature type="coiled-coil region" evidence="4">
    <location>
        <begin position="169"/>
        <end position="196"/>
    </location>
</feature>
<dbReference type="GO" id="GO:0004165">
    <property type="term" value="F:delta(3)-delta(2)-enoyl-CoA isomerase activity"/>
    <property type="evidence" value="ECO:0007669"/>
    <property type="project" value="UniProtKB-ARBA"/>
</dbReference>
<name>A0A553PTL0_TIGCA</name>
<comment type="subcellular location">
    <subcellularLocation>
        <location evidence="1">Peroxisome</location>
    </subcellularLocation>
</comment>
<dbReference type="Gene3D" id="3.90.226.10">
    <property type="entry name" value="2-enoyl-CoA Hydratase, Chain A, domain 1"/>
    <property type="match status" value="1"/>
</dbReference>
<reference evidence="5 6" key="1">
    <citation type="journal article" date="2018" name="Nat. Ecol. Evol.">
        <title>Genomic signatures of mitonuclear coevolution across populations of Tigriopus californicus.</title>
        <authorList>
            <person name="Barreto F.S."/>
            <person name="Watson E.T."/>
            <person name="Lima T.G."/>
            <person name="Willett C.S."/>
            <person name="Edmands S."/>
            <person name="Li W."/>
            <person name="Burton R.S."/>
        </authorList>
    </citation>
    <scope>NUCLEOTIDE SEQUENCE [LARGE SCALE GENOMIC DNA]</scope>
    <source>
        <strain evidence="5 6">San Diego</strain>
    </source>
</reference>
<keyword evidence="2" id="KW-0576">Peroxisome</keyword>
<dbReference type="PANTHER" id="PTHR43684:SF1">
    <property type="entry name" value="ENOYL-COA DELTA ISOMERASE 2"/>
    <property type="match status" value="1"/>
</dbReference>
<dbReference type="InterPro" id="IPR014748">
    <property type="entry name" value="Enoyl-CoA_hydra_C"/>
</dbReference>
<protein>
    <submittedName>
        <fullName evidence="5">Uncharacterized protein</fullName>
    </submittedName>
</protein>
<dbReference type="STRING" id="6832.A0A553PTL0"/>
<evidence type="ECO:0000313" key="6">
    <source>
        <dbReference type="Proteomes" id="UP000318571"/>
    </source>
</evidence>
<dbReference type="PANTHER" id="PTHR43684">
    <property type="match status" value="1"/>
</dbReference>
<dbReference type="GO" id="GO:0005777">
    <property type="term" value="C:peroxisome"/>
    <property type="evidence" value="ECO:0007669"/>
    <property type="project" value="UniProtKB-SubCell"/>
</dbReference>
<dbReference type="InterPro" id="IPR029045">
    <property type="entry name" value="ClpP/crotonase-like_dom_sf"/>
</dbReference>
<dbReference type="InterPro" id="IPR001753">
    <property type="entry name" value="Enoyl-CoA_hydra/iso"/>
</dbReference>
<dbReference type="Pfam" id="PF00378">
    <property type="entry name" value="ECH_1"/>
    <property type="match status" value="1"/>
</dbReference>
<evidence type="ECO:0000256" key="3">
    <source>
        <dbReference type="ARBA" id="ARBA00023235"/>
    </source>
</evidence>
<proteinExistence type="predicted"/>
<dbReference type="Gene3D" id="1.10.12.10">
    <property type="entry name" value="Lyase 2-enoyl-coa Hydratase, Chain A, domain 2"/>
    <property type="match status" value="1"/>
</dbReference>
<keyword evidence="4" id="KW-0175">Coiled coil</keyword>
<evidence type="ECO:0000256" key="2">
    <source>
        <dbReference type="ARBA" id="ARBA00023140"/>
    </source>
</evidence>
<evidence type="ECO:0000256" key="4">
    <source>
        <dbReference type="SAM" id="Coils"/>
    </source>
</evidence>
<organism evidence="5 6">
    <name type="scientific">Tigriopus californicus</name>
    <name type="common">Marine copepod</name>
    <dbReference type="NCBI Taxonomy" id="6832"/>
    <lineage>
        <taxon>Eukaryota</taxon>
        <taxon>Metazoa</taxon>
        <taxon>Ecdysozoa</taxon>
        <taxon>Arthropoda</taxon>
        <taxon>Crustacea</taxon>
        <taxon>Multicrustacea</taxon>
        <taxon>Hexanauplia</taxon>
        <taxon>Copepoda</taxon>
        <taxon>Harpacticoida</taxon>
        <taxon>Harpacticidae</taxon>
        <taxon>Tigriopus</taxon>
    </lineage>
</organism>
<sequence>MKSIEFVSSHNGAVVTIRLNVPQKRNAISLQMFRELIDFLRASESDPKLTIVVLTGTGTYFSSGNDLTNFTNAFQDPGANLDQVIKHGAQLVSDMVEAVAKSSKILVAKVNGHATGIMVTLLGLFDLVYAVDTAQFLTPFVQLGQSPEGASSYTFPRQSLLATKRLISQSFLEKVLQANEREIRELEERFKSDECLEAIMAFFTKKSKL</sequence>
<keyword evidence="3" id="KW-0413">Isomerase</keyword>